<dbReference type="PROSITE" id="PS00726">
    <property type="entry name" value="AP_NUCLEASE_F1_1"/>
    <property type="match status" value="1"/>
</dbReference>
<keyword evidence="4 10" id="KW-0378">Hydrolase</keyword>
<accession>A0A941CYY6</accession>
<gene>
    <name evidence="10" type="primary">xth</name>
    <name evidence="10" type="ORF">JKL49_00635</name>
</gene>
<feature type="binding site" evidence="7">
    <location>
        <position position="36"/>
    </location>
    <ligand>
        <name>Mg(2+)</name>
        <dbReference type="ChEBI" id="CHEBI:18420"/>
        <label>1</label>
    </ligand>
</feature>
<dbReference type="PANTHER" id="PTHR43250">
    <property type="entry name" value="EXODEOXYRIBONUCLEASE III"/>
    <property type="match status" value="1"/>
</dbReference>
<feature type="site" description="Transition state stabilizer" evidence="8">
    <location>
        <position position="152"/>
    </location>
</feature>
<comment type="caution">
    <text evidence="10">The sequence shown here is derived from an EMBL/GenBank/DDBJ whole genome shotgun (WGS) entry which is preliminary data.</text>
</comment>
<dbReference type="PROSITE" id="PS00728">
    <property type="entry name" value="AP_NUCLEASE_F1_3"/>
    <property type="match status" value="1"/>
</dbReference>
<keyword evidence="7" id="KW-0464">Manganese</keyword>
<dbReference type="InterPro" id="IPR005135">
    <property type="entry name" value="Endo/exonuclease/phosphatase"/>
</dbReference>
<organism evidence="10 11">
    <name type="scientific">Phenylobacterium glaciei</name>
    <dbReference type="NCBI Taxonomy" id="2803784"/>
    <lineage>
        <taxon>Bacteria</taxon>
        <taxon>Pseudomonadati</taxon>
        <taxon>Pseudomonadota</taxon>
        <taxon>Alphaproteobacteria</taxon>
        <taxon>Caulobacterales</taxon>
        <taxon>Caulobacteraceae</taxon>
        <taxon>Phenylobacterium</taxon>
    </lineage>
</organism>
<keyword evidence="11" id="KW-1185">Reference proteome</keyword>
<dbReference type="RefSeq" id="WP_215337461.1">
    <property type="nucleotide sequence ID" value="NZ_JAGSGD010000001.1"/>
</dbReference>
<dbReference type="EC" id="3.1.11.2" evidence="10"/>
<feature type="site" description="Important for catalytic activity" evidence="8">
    <location>
        <position position="224"/>
    </location>
</feature>
<comment type="cofactor">
    <cofactor evidence="1">
        <name>Mn(2+)</name>
        <dbReference type="ChEBI" id="CHEBI:29035"/>
    </cofactor>
</comment>
<dbReference type="InterPro" id="IPR020848">
    <property type="entry name" value="AP_endonuclease_F1_CS"/>
</dbReference>
<evidence type="ECO:0000313" key="11">
    <source>
        <dbReference type="Proteomes" id="UP000622580"/>
    </source>
</evidence>
<dbReference type="Gene3D" id="3.60.10.10">
    <property type="entry name" value="Endonuclease/exonuclease/phosphatase"/>
    <property type="match status" value="1"/>
</dbReference>
<dbReference type="PROSITE" id="PS51435">
    <property type="entry name" value="AP_NUCLEASE_F1_4"/>
    <property type="match status" value="1"/>
</dbReference>
<comment type="cofactor">
    <cofactor evidence="7">
        <name>Mg(2+)</name>
        <dbReference type="ChEBI" id="CHEBI:18420"/>
    </cofactor>
    <cofactor evidence="7">
        <name>Mn(2+)</name>
        <dbReference type="ChEBI" id="CHEBI:29035"/>
    </cofactor>
    <text evidence="7">Probably binds two magnesium or manganese ions per subunit.</text>
</comment>
<evidence type="ECO:0000313" key="10">
    <source>
        <dbReference type="EMBL" id="MBR7617878.1"/>
    </source>
</evidence>
<evidence type="ECO:0000256" key="8">
    <source>
        <dbReference type="PIRSR" id="PIRSR604808-3"/>
    </source>
</evidence>
<dbReference type="GO" id="GO:0046872">
    <property type="term" value="F:metal ion binding"/>
    <property type="evidence" value="ECO:0007669"/>
    <property type="project" value="UniProtKB-KW"/>
</dbReference>
<feature type="domain" description="Endonuclease/exonuclease/phosphatase" evidence="9">
    <location>
        <begin position="6"/>
        <end position="259"/>
    </location>
</feature>
<dbReference type="GO" id="GO:0003677">
    <property type="term" value="F:DNA binding"/>
    <property type="evidence" value="ECO:0007669"/>
    <property type="project" value="InterPro"/>
</dbReference>
<feature type="active site" evidence="6">
    <location>
        <position position="106"/>
    </location>
</feature>
<dbReference type="SUPFAM" id="SSF56219">
    <property type="entry name" value="DNase I-like"/>
    <property type="match status" value="1"/>
</dbReference>
<evidence type="ECO:0000256" key="6">
    <source>
        <dbReference type="PIRSR" id="PIRSR604808-1"/>
    </source>
</evidence>
<feature type="site" description="Interaction with DNA substrate" evidence="8">
    <location>
        <position position="259"/>
    </location>
</feature>
<feature type="active site" description="Proton acceptor" evidence="6">
    <location>
        <position position="259"/>
    </location>
</feature>
<dbReference type="InterPro" id="IPR036691">
    <property type="entry name" value="Endo/exonu/phosph_ase_sf"/>
</dbReference>
<evidence type="ECO:0000256" key="3">
    <source>
        <dbReference type="ARBA" id="ARBA00022723"/>
    </source>
</evidence>
<feature type="active site" description="Proton donor/acceptor" evidence="6">
    <location>
        <position position="150"/>
    </location>
</feature>
<dbReference type="GO" id="GO:0006281">
    <property type="term" value="P:DNA repair"/>
    <property type="evidence" value="ECO:0007669"/>
    <property type="project" value="InterPro"/>
</dbReference>
<dbReference type="InterPro" id="IPR020847">
    <property type="entry name" value="AP_endonuclease_F1_BS"/>
</dbReference>
<evidence type="ECO:0000256" key="1">
    <source>
        <dbReference type="ARBA" id="ARBA00001936"/>
    </source>
</evidence>
<comment type="similarity">
    <text evidence="2">Belongs to the DNA repair enzymes AP/ExoA family.</text>
</comment>
<reference evidence="10" key="1">
    <citation type="submission" date="2021-04" db="EMBL/GenBank/DDBJ databases">
        <title>Draft genome assembly of strain Phenylobacterium sp. 20VBR1 using MiniION and Illumina platforms.</title>
        <authorList>
            <person name="Thomas F.A."/>
            <person name="Krishnan K.P."/>
            <person name="Sinha R.K."/>
        </authorList>
    </citation>
    <scope>NUCLEOTIDE SEQUENCE</scope>
    <source>
        <strain evidence="10">20VBR1</strain>
    </source>
</reference>
<evidence type="ECO:0000256" key="5">
    <source>
        <dbReference type="ARBA" id="ARBA00022842"/>
    </source>
</evidence>
<keyword evidence="5 7" id="KW-0460">Magnesium</keyword>
<dbReference type="AlphaFoldDB" id="A0A941CYY6"/>
<feature type="binding site" evidence="7">
    <location>
        <position position="9"/>
    </location>
    <ligand>
        <name>Mg(2+)</name>
        <dbReference type="ChEBI" id="CHEBI:18420"/>
        <label>1</label>
    </ligand>
</feature>
<feature type="binding site" evidence="7">
    <location>
        <position position="150"/>
    </location>
    <ligand>
        <name>Mg(2+)</name>
        <dbReference type="ChEBI" id="CHEBI:18420"/>
        <label>1</label>
    </ligand>
</feature>
<dbReference type="NCBIfam" id="TIGR00195">
    <property type="entry name" value="exoDNase_III"/>
    <property type="match status" value="1"/>
</dbReference>
<dbReference type="Proteomes" id="UP000622580">
    <property type="component" value="Unassembled WGS sequence"/>
</dbReference>
<dbReference type="InterPro" id="IPR037493">
    <property type="entry name" value="ExoIII-like"/>
</dbReference>
<dbReference type="GO" id="GO:0008311">
    <property type="term" value="F:double-stranded DNA 3'-5' DNA exonuclease activity"/>
    <property type="evidence" value="ECO:0007669"/>
    <property type="project" value="UniProtKB-EC"/>
</dbReference>
<feature type="binding site" evidence="7">
    <location>
        <position position="259"/>
    </location>
    <ligand>
        <name>Mg(2+)</name>
        <dbReference type="ChEBI" id="CHEBI:18420"/>
        <label>1</label>
    </ligand>
</feature>
<proteinExistence type="inferred from homology"/>
<evidence type="ECO:0000256" key="4">
    <source>
        <dbReference type="ARBA" id="ARBA00022801"/>
    </source>
</evidence>
<dbReference type="InterPro" id="IPR004808">
    <property type="entry name" value="AP_endonuc_1"/>
</dbReference>
<dbReference type="GO" id="GO:0004519">
    <property type="term" value="F:endonuclease activity"/>
    <property type="evidence" value="ECO:0007669"/>
    <property type="project" value="InterPro"/>
</dbReference>
<name>A0A941CYY6_9CAUL</name>
<dbReference type="CDD" id="cd09086">
    <property type="entry name" value="ExoIII-like_AP-endo"/>
    <property type="match status" value="1"/>
</dbReference>
<dbReference type="EMBL" id="JAGSGD010000001">
    <property type="protein sequence ID" value="MBR7617878.1"/>
    <property type="molecule type" value="Genomic_DNA"/>
</dbReference>
<protein>
    <submittedName>
        <fullName evidence="10">Exodeoxyribonuclease III</fullName>
        <ecNumber evidence="10">3.1.11.2</ecNumber>
    </submittedName>
</protein>
<sequence length="268" mass="29972">MRLRLCTWNVNSVRLRAEQVARFVDEQAPDVLALQEIKCQEGEFPRQAFIDMGLPHIKIAGQKGWHGVAIASRLPFEEVAPLDVCREGHARCVAAKVAGVEIQNFYIPAGGDIPDRTINTKFDHKLDFYEKLTAEMARRDPKAPLAIVGDLNVAPGEFDVWSHKQMSKIVSHTPIELEAFAALMAAGQFTDLVREAIPDPQKLFSWWSYRAADFRASNRGLRLDHVLISPGLREAAFRQGAAAARVHDDVREWERPSDHAPVSADFGL</sequence>
<evidence type="ECO:0000256" key="2">
    <source>
        <dbReference type="ARBA" id="ARBA00007092"/>
    </source>
</evidence>
<keyword evidence="3 7" id="KW-0479">Metal-binding</keyword>
<evidence type="ECO:0000259" key="9">
    <source>
        <dbReference type="Pfam" id="PF03372"/>
    </source>
</evidence>
<evidence type="ECO:0000256" key="7">
    <source>
        <dbReference type="PIRSR" id="PIRSR604808-2"/>
    </source>
</evidence>
<feature type="binding site" evidence="7">
    <location>
        <position position="152"/>
    </location>
    <ligand>
        <name>Mg(2+)</name>
        <dbReference type="ChEBI" id="CHEBI:18420"/>
        <label>1</label>
    </ligand>
</feature>
<feature type="binding site" evidence="7">
    <location>
        <position position="258"/>
    </location>
    <ligand>
        <name>Mg(2+)</name>
        <dbReference type="ChEBI" id="CHEBI:18420"/>
        <label>1</label>
    </ligand>
</feature>
<dbReference type="PANTHER" id="PTHR43250:SF2">
    <property type="entry name" value="EXODEOXYRIBONUCLEASE III"/>
    <property type="match status" value="1"/>
</dbReference>
<dbReference type="Pfam" id="PF03372">
    <property type="entry name" value="Exo_endo_phos"/>
    <property type="match status" value="1"/>
</dbReference>
<dbReference type="NCBIfam" id="TIGR00633">
    <property type="entry name" value="xth"/>
    <property type="match status" value="1"/>
</dbReference>